<organism evidence="2">
    <name type="scientific">Bactrocera dorsalis</name>
    <name type="common">Oriental fruit fly</name>
    <name type="synonym">Dacus dorsalis</name>
    <dbReference type="NCBI Taxonomy" id="27457"/>
    <lineage>
        <taxon>Eukaryota</taxon>
        <taxon>Metazoa</taxon>
        <taxon>Ecdysozoa</taxon>
        <taxon>Arthropoda</taxon>
        <taxon>Hexapoda</taxon>
        <taxon>Insecta</taxon>
        <taxon>Pterygota</taxon>
        <taxon>Neoptera</taxon>
        <taxon>Endopterygota</taxon>
        <taxon>Diptera</taxon>
        <taxon>Brachycera</taxon>
        <taxon>Muscomorpha</taxon>
        <taxon>Tephritoidea</taxon>
        <taxon>Tephritidae</taxon>
        <taxon>Bactrocera</taxon>
        <taxon>Bactrocera</taxon>
    </lineage>
</organism>
<dbReference type="EMBL" id="GAKP01021004">
    <property type="protein sequence ID" value="JAC37948.1"/>
    <property type="molecule type" value="Transcribed_RNA"/>
</dbReference>
<protein>
    <submittedName>
        <fullName evidence="4">DNA repair protein complementing XP-C cells homolog isoform X2</fullName>
    </submittedName>
    <submittedName>
        <fullName evidence="2">DNA repair protein complementing XP-C cells-like protein</fullName>
    </submittedName>
</protein>
<feature type="compositionally biased region" description="Polar residues" evidence="1">
    <location>
        <begin position="238"/>
        <end position="247"/>
    </location>
</feature>
<feature type="compositionally biased region" description="Acidic residues" evidence="1">
    <location>
        <begin position="189"/>
        <end position="198"/>
    </location>
</feature>
<evidence type="ECO:0000256" key="1">
    <source>
        <dbReference type="SAM" id="MobiDB-lite"/>
    </source>
</evidence>
<evidence type="ECO:0000313" key="4">
    <source>
        <dbReference type="RefSeq" id="XP_029404633.1"/>
    </source>
</evidence>
<dbReference type="OrthoDB" id="300780at2759"/>
<dbReference type="AlphaFoldDB" id="A0A034V8R7"/>
<feature type="region of interest" description="Disordered" evidence="1">
    <location>
        <begin position="183"/>
        <end position="206"/>
    </location>
</feature>
<keyword evidence="3" id="KW-1185">Reference proteome</keyword>
<dbReference type="Proteomes" id="UP001652620">
    <property type="component" value="Chromosome 3"/>
</dbReference>
<feature type="compositionally biased region" description="Basic and acidic residues" evidence="1">
    <location>
        <begin position="227"/>
        <end position="237"/>
    </location>
</feature>
<feature type="compositionally biased region" description="Polar residues" evidence="1">
    <location>
        <begin position="46"/>
        <end position="55"/>
    </location>
</feature>
<feature type="region of interest" description="Disordered" evidence="1">
    <location>
        <begin position="227"/>
        <end position="331"/>
    </location>
</feature>
<feature type="compositionally biased region" description="Acidic residues" evidence="1">
    <location>
        <begin position="275"/>
        <end position="284"/>
    </location>
</feature>
<feature type="compositionally biased region" description="Low complexity" evidence="1">
    <location>
        <begin position="63"/>
        <end position="73"/>
    </location>
</feature>
<reference evidence="4" key="2">
    <citation type="submission" date="2025-04" db="UniProtKB">
        <authorList>
            <consortium name="RefSeq"/>
        </authorList>
    </citation>
    <scope>IDENTIFICATION</scope>
    <source>
        <strain evidence="4">Punador</strain>
    </source>
</reference>
<feature type="compositionally biased region" description="Low complexity" evidence="1">
    <location>
        <begin position="101"/>
        <end position="120"/>
    </location>
</feature>
<feature type="compositionally biased region" description="Basic and acidic residues" evidence="1">
    <location>
        <begin position="18"/>
        <end position="30"/>
    </location>
</feature>
<gene>
    <name evidence="2" type="primary">XPC</name>
    <name evidence="4" type="synonym">LOC115065721</name>
</gene>
<evidence type="ECO:0000313" key="3">
    <source>
        <dbReference type="Proteomes" id="UP001652620"/>
    </source>
</evidence>
<proteinExistence type="predicted"/>
<feature type="region of interest" description="Disordered" evidence="1">
    <location>
        <begin position="1"/>
        <end position="147"/>
    </location>
</feature>
<name>A0A034V8R7_BACDO</name>
<accession>A0A034V8R7</accession>
<sequence length="331" mass="35842">MSDEEEESMSEGFSASEDEWKPTKDVRGGESSDDDDSDFEELRQTAGAQNISGSSAVGRRKGTTAAKAAVKQTAIKKRKAAGQSLRTKLYNKYRPPPKTFPSPNSAGSNSPSASTSRTASKNAPMPNESGEPGNDSSSESSVEDYLVNPEDIDFQSSFFNVQRIDKEKSTSPVPVFDCNAGIAKLSDSGSEDNNESSADEQANGKSFDFANLLDNVNSLERAKETIAQRAVETKQQDTKTTGENMNANAMDVNSLLALGEKQSNTALRSVKSKDDGEEEDDECEIERAPHKLSKTKSTRVKRHTKTRPASTVVAGDTDDSDFEEVAGRKRK</sequence>
<dbReference type="RefSeq" id="XP_029404633.1">
    <property type="nucleotide sequence ID" value="XM_029548773.1"/>
</dbReference>
<reference evidence="2" key="1">
    <citation type="journal article" date="2014" name="BMC Genomics">
        <title>Characterizing the developmental transcriptome of the oriental fruit fly, Bactrocera dorsalis (Diptera: Tephritidae) through comparative genomic analysis with Drosophila melanogaster utilizing modENCODE datasets.</title>
        <authorList>
            <person name="Geib S.M."/>
            <person name="Calla B."/>
            <person name="Hall B."/>
            <person name="Hou S."/>
            <person name="Manoukis N.C."/>
        </authorList>
    </citation>
    <scope>NUCLEOTIDE SEQUENCE</scope>
    <source>
        <strain evidence="2">Punador</strain>
    </source>
</reference>
<evidence type="ECO:0000313" key="2">
    <source>
        <dbReference type="EMBL" id="JAC37948.1"/>
    </source>
</evidence>
<feature type="compositionally biased region" description="Basic residues" evidence="1">
    <location>
        <begin position="290"/>
        <end position="306"/>
    </location>
</feature>